<keyword evidence="1" id="KW-0472">Membrane</keyword>
<dbReference type="RefSeq" id="WP_011067517.1">
    <property type="nucleotide sequence ID" value="NC_004193.1"/>
</dbReference>
<reference evidence="2 3" key="2">
    <citation type="journal article" date="2002" name="Nucleic Acids Res.">
        <title>Genome sequence of Oceanobacillus iheyensis isolated from the Iheya Ridge and its unexpected adaptive capabilities to extreme environments.</title>
        <authorList>
            <person name="Takami H."/>
            <person name="Takaki Y."/>
            <person name="Uchiyama I."/>
        </authorList>
    </citation>
    <scope>NUCLEOTIDE SEQUENCE [LARGE SCALE GENOMIC DNA]</scope>
    <source>
        <strain evidence="3">DSM 14371 / CIP 107618 / JCM 11309 / KCTC 3954 / HTE831</strain>
    </source>
</reference>
<feature type="transmembrane region" description="Helical" evidence="1">
    <location>
        <begin position="173"/>
        <end position="191"/>
    </location>
</feature>
<dbReference type="PhylomeDB" id="Q8ELU6"/>
<keyword evidence="3" id="KW-1185">Reference proteome</keyword>
<protein>
    <submittedName>
        <fullName evidence="2">Hypothetical conserved protein</fullName>
    </submittedName>
</protein>
<organism evidence="2 3">
    <name type="scientific">Oceanobacillus iheyensis (strain DSM 14371 / CIP 107618 / JCM 11309 / KCTC 3954 / HTE831)</name>
    <dbReference type="NCBI Taxonomy" id="221109"/>
    <lineage>
        <taxon>Bacteria</taxon>
        <taxon>Bacillati</taxon>
        <taxon>Bacillota</taxon>
        <taxon>Bacilli</taxon>
        <taxon>Bacillales</taxon>
        <taxon>Bacillaceae</taxon>
        <taxon>Oceanobacillus</taxon>
    </lineage>
</organism>
<dbReference type="Pfam" id="PF04854">
    <property type="entry name" value="DUF624"/>
    <property type="match status" value="1"/>
</dbReference>
<accession>Q8ELU6</accession>
<dbReference type="eggNOG" id="COG5578">
    <property type="taxonomic scope" value="Bacteria"/>
</dbReference>
<gene>
    <name evidence="2" type="ordered locus">OB3120</name>
</gene>
<keyword evidence="1" id="KW-1133">Transmembrane helix</keyword>
<dbReference type="Proteomes" id="UP000000822">
    <property type="component" value="Chromosome"/>
</dbReference>
<evidence type="ECO:0000256" key="1">
    <source>
        <dbReference type="SAM" id="Phobius"/>
    </source>
</evidence>
<dbReference type="HOGENOM" id="CLU_081578_4_0_9"/>
<dbReference type="KEGG" id="oih:OB3120"/>
<feature type="transmembrane region" description="Helical" evidence="1">
    <location>
        <begin position="144"/>
        <end position="167"/>
    </location>
</feature>
<sequence>MNLFASRLYTIMEWVMKYAYLHLLWVVFTLLGLVITGFYPATLSVYSIVRKWFTSNPDIPIFSTFWTTYKTYFKKGNILGIGANLILSLAVLNIIFIQSYQGTFSLIQIPLLAYLFLVCLFFIYLFPVAVHYELSVTRIFKQSSLILLISPIHTLLIIVSFISIYFIFVQIPALFFIFGISIIASISTWIIKHRFEIIQSFKKS</sequence>
<dbReference type="STRING" id="221109.gene:10735372"/>
<keyword evidence="1" id="KW-0812">Transmembrane</keyword>
<evidence type="ECO:0000313" key="3">
    <source>
        <dbReference type="Proteomes" id="UP000000822"/>
    </source>
</evidence>
<dbReference type="InterPro" id="IPR006938">
    <property type="entry name" value="DUF624"/>
</dbReference>
<feature type="transmembrane region" description="Helical" evidence="1">
    <location>
        <begin position="111"/>
        <end position="132"/>
    </location>
</feature>
<evidence type="ECO:0000313" key="2">
    <source>
        <dbReference type="EMBL" id="BAC15076.1"/>
    </source>
</evidence>
<reference evidence="2 3" key="1">
    <citation type="journal article" date="2001" name="FEMS Microbiol. Lett.">
        <title>Oceanobacillus iheyensis gen. nov., sp. nov., a deep-sea extremely halotolerant and alkaliphilic species isolated from a depth of 1050 m on the Iheya Ridge.</title>
        <authorList>
            <person name="Lu J."/>
            <person name="Nogi Y."/>
            <person name="Takami H."/>
        </authorList>
    </citation>
    <scope>NUCLEOTIDE SEQUENCE [LARGE SCALE GENOMIC DNA]</scope>
    <source>
        <strain evidence="3">DSM 14371 / CIP 107618 / JCM 11309 / KCTC 3954 / HTE831</strain>
    </source>
</reference>
<feature type="transmembrane region" description="Helical" evidence="1">
    <location>
        <begin position="78"/>
        <end position="99"/>
    </location>
</feature>
<dbReference type="AlphaFoldDB" id="Q8ELU6"/>
<name>Q8ELU6_OCEIH</name>
<dbReference type="OrthoDB" id="2182676at2"/>
<proteinExistence type="predicted"/>
<dbReference type="EMBL" id="BA000028">
    <property type="protein sequence ID" value="BAC15076.1"/>
    <property type="molecule type" value="Genomic_DNA"/>
</dbReference>
<feature type="transmembrane region" description="Helical" evidence="1">
    <location>
        <begin position="20"/>
        <end position="41"/>
    </location>
</feature>